<feature type="compositionally biased region" description="Low complexity" evidence="5">
    <location>
        <begin position="42"/>
        <end position="58"/>
    </location>
</feature>
<organism evidence="7 8">
    <name type="scientific">Nothophoma quercina</name>
    <dbReference type="NCBI Taxonomy" id="749835"/>
    <lineage>
        <taxon>Eukaryota</taxon>
        <taxon>Fungi</taxon>
        <taxon>Dikarya</taxon>
        <taxon>Ascomycota</taxon>
        <taxon>Pezizomycotina</taxon>
        <taxon>Dothideomycetes</taxon>
        <taxon>Pleosporomycetidae</taxon>
        <taxon>Pleosporales</taxon>
        <taxon>Pleosporineae</taxon>
        <taxon>Didymellaceae</taxon>
        <taxon>Nothophoma</taxon>
    </lineage>
</organism>
<evidence type="ECO:0000313" key="8">
    <source>
        <dbReference type="Proteomes" id="UP001521222"/>
    </source>
</evidence>
<dbReference type="SMART" id="SM00651">
    <property type="entry name" value="Sm"/>
    <property type="match status" value="1"/>
</dbReference>
<protein>
    <recommendedName>
        <fullName evidence="6">Sm domain-containing protein</fullName>
    </recommendedName>
</protein>
<dbReference type="PANTHER" id="PTHR15588:SF8">
    <property type="entry name" value="U6 SNRNA-ASSOCIATED SM-LIKE PROTEIN LSM1"/>
    <property type="match status" value="1"/>
</dbReference>
<evidence type="ECO:0000259" key="6">
    <source>
        <dbReference type="PROSITE" id="PS52002"/>
    </source>
</evidence>
<dbReference type="Proteomes" id="UP001521222">
    <property type="component" value="Unassembled WGS sequence"/>
</dbReference>
<dbReference type="InterPro" id="IPR010920">
    <property type="entry name" value="LSM_dom_sf"/>
</dbReference>
<evidence type="ECO:0000256" key="5">
    <source>
        <dbReference type="SAM" id="MobiDB-lite"/>
    </source>
</evidence>
<proteinExistence type="inferred from homology"/>
<keyword evidence="8" id="KW-1185">Reference proteome</keyword>
<keyword evidence="3" id="KW-0694">RNA-binding</keyword>
<keyword evidence="4" id="KW-0687">Ribonucleoprotein</keyword>
<dbReference type="EMBL" id="JAKIXB020000019">
    <property type="protein sequence ID" value="KAL1599992.1"/>
    <property type="molecule type" value="Genomic_DNA"/>
</dbReference>
<dbReference type="SUPFAM" id="SSF50182">
    <property type="entry name" value="Sm-like ribonucleoproteins"/>
    <property type="match status" value="1"/>
</dbReference>
<dbReference type="Gene3D" id="2.30.30.100">
    <property type="match status" value="1"/>
</dbReference>
<gene>
    <name evidence="7" type="ORF">SLS59_006065</name>
</gene>
<feature type="domain" description="Sm" evidence="6">
    <location>
        <begin position="89"/>
        <end position="177"/>
    </location>
</feature>
<comment type="similarity">
    <text evidence="1">Belongs to the snRNP Sm proteins family.</text>
</comment>
<evidence type="ECO:0000256" key="4">
    <source>
        <dbReference type="ARBA" id="ARBA00023274"/>
    </source>
</evidence>
<name>A0ABR3R6K5_9PLEO</name>
<sequence length="228" mass="24504">MSFPNQPHGFPAGAPPNQAPDFNAMLQRSMDPPQSGNAAESPGQPAQGPGYGGVYSTSGPPPGPPALGGGRLQGPQQILPVDLPPQAFLTSAMLLDMVDKKVDVLLRDEKEYIGILRSYDQFANLVLTECYERIAARNPDFDNSSTEPAWLIHDVKLPGLMTIRGENVTICATVDLDREDTPRGIKFAPVEQVRSLAAQQKADKKDADLRKAKALRQAGIEPGFGMTA</sequence>
<comment type="caution">
    <text evidence="7">The sequence shown here is derived from an EMBL/GenBank/DDBJ whole genome shotgun (WGS) entry which is preliminary data.</text>
</comment>
<dbReference type="PANTHER" id="PTHR15588">
    <property type="entry name" value="LSM1"/>
    <property type="match status" value="1"/>
</dbReference>
<keyword evidence="2" id="KW-0507">mRNA processing</keyword>
<dbReference type="InterPro" id="IPR047575">
    <property type="entry name" value="Sm"/>
</dbReference>
<evidence type="ECO:0000256" key="2">
    <source>
        <dbReference type="ARBA" id="ARBA00022664"/>
    </source>
</evidence>
<evidence type="ECO:0000256" key="1">
    <source>
        <dbReference type="ARBA" id="ARBA00006850"/>
    </source>
</evidence>
<dbReference type="Pfam" id="PF01423">
    <property type="entry name" value="LSM"/>
    <property type="match status" value="1"/>
</dbReference>
<accession>A0ABR3R6K5</accession>
<evidence type="ECO:0000256" key="3">
    <source>
        <dbReference type="ARBA" id="ARBA00022884"/>
    </source>
</evidence>
<dbReference type="InterPro" id="IPR044642">
    <property type="entry name" value="PTHR15588"/>
</dbReference>
<dbReference type="InterPro" id="IPR001163">
    <property type="entry name" value="Sm_dom_euk/arc"/>
</dbReference>
<reference evidence="7 8" key="1">
    <citation type="submission" date="2024-02" db="EMBL/GenBank/DDBJ databases">
        <title>De novo assembly and annotation of 12 fungi associated with fruit tree decline syndrome in Ontario, Canada.</title>
        <authorList>
            <person name="Sulman M."/>
            <person name="Ellouze W."/>
            <person name="Ilyukhin E."/>
        </authorList>
    </citation>
    <scope>NUCLEOTIDE SEQUENCE [LARGE SCALE GENOMIC DNA]</scope>
    <source>
        <strain evidence="7 8">M97-236</strain>
    </source>
</reference>
<feature type="region of interest" description="Disordered" evidence="5">
    <location>
        <begin position="1"/>
        <end position="78"/>
    </location>
</feature>
<dbReference type="PROSITE" id="PS52002">
    <property type="entry name" value="SM"/>
    <property type="match status" value="1"/>
</dbReference>
<evidence type="ECO:0000313" key="7">
    <source>
        <dbReference type="EMBL" id="KAL1599992.1"/>
    </source>
</evidence>